<dbReference type="SUPFAM" id="SSF46894">
    <property type="entry name" value="C-terminal effector domain of the bipartite response regulators"/>
    <property type="match status" value="1"/>
</dbReference>
<evidence type="ECO:0000313" key="3">
    <source>
        <dbReference type="Proteomes" id="UP000181942"/>
    </source>
</evidence>
<dbReference type="InterPro" id="IPR016032">
    <property type="entry name" value="Sig_transdc_resp-reg_C-effctor"/>
</dbReference>
<reference evidence="2 3" key="1">
    <citation type="submission" date="2016-10" db="EMBL/GenBank/DDBJ databases">
        <authorList>
            <person name="de Groot N.N."/>
        </authorList>
    </citation>
    <scope>NUCLEOTIDE SEQUENCE [LARGE SCALE GENOMIC DNA]</scope>
    <source>
        <strain evidence="2 3">OK461</strain>
    </source>
</reference>
<dbReference type="InterPro" id="IPR035965">
    <property type="entry name" value="PAS-like_dom_sf"/>
</dbReference>
<evidence type="ECO:0000313" key="2">
    <source>
        <dbReference type="EMBL" id="SFF64641.1"/>
    </source>
</evidence>
<dbReference type="CDD" id="cd00130">
    <property type="entry name" value="PAS"/>
    <property type="match status" value="1"/>
</dbReference>
<dbReference type="Gene3D" id="1.10.10.10">
    <property type="entry name" value="Winged helix-like DNA-binding domain superfamily/Winged helix DNA-binding domain"/>
    <property type="match status" value="1"/>
</dbReference>
<dbReference type="InterPro" id="IPR036388">
    <property type="entry name" value="WH-like_DNA-bd_sf"/>
</dbReference>
<feature type="domain" description="HTH luxR-type" evidence="1">
    <location>
        <begin position="131"/>
        <end position="180"/>
    </location>
</feature>
<sequence length="201" mass="22555">MGHSALTTDREVLVFLDRKHQMQYGSPEFFRQFGGSGEELYGKPFRYLIESDLREALDRDLNQLLVGDRDQFSHRIALRRRSATPLRAVLTATALWGSSPNRAVVIQFFHPTDPAGPKTVSESLVIGEMAAKILEGTAAGLTSEFLASRLFISPKTVDYHISRMLRQFGMPNRVALIALAYSTGMLQINSWPPRVADEFIK</sequence>
<dbReference type="AlphaFoldDB" id="A0A1I2KHR3"/>
<dbReference type="Gene3D" id="3.30.450.20">
    <property type="entry name" value="PAS domain"/>
    <property type="match status" value="1"/>
</dbReference>
<name>A0A1I2KHR3_9ACTN</name>
<dbReference type="SMART" id="SM00421">
    <property type="entry name" value="HTH_LUXR"/>
    <property type="match status" value="1"/>
</dbReference>
<organism evidence="2 3">
    <name type="scientific">Streptomyces mirabilis</name>
    <dbReference type="NCBI Taxonomy" id="68239"/>
    <lineage>
        <taxon>Bacteria</taxon>
        <taxon>Bacillati</taxon>
        <taxon>Actinomycetota</taxon>
        <taxon>Actinomycetes</taxon>
        <taxon>Kitasatosporales</taxon>
        <taxon>Streptomycetaceae</taxon>
        <taxon>Streptomyces</taxon>
    </lineage>
</organism>
<proteinExistence type="predicted"/>
<dbReference type="Pfam" id="PF00196">
    <property type="entry name" value="GerE"/>
    <property type="match status" value="1"/>
</dbReference>
<gene>
    <name evidence="2" type="ORF">SAMN02787118_11021</name>
</gene>
<evidence type="ECO:0000259" key="1">
    <source>
        <dbReference type="SMART" id="SM00421"/>
    </source>
</evidence>
<dbReference type="GO" id="GO:0003677">
    <property type="term" value="F:DNA binding"/>
    <property type="evidence" value="ECO:0007669"/>
    <property type="project" value="InterPro"/>
</dbReference>
<dbReference type="InterPro" id="IPR000792">
    <property type="entry name" value="Tscrpt_reg_LuxR_C"/>
</dbReference>
<dbReference type="RefSeq" id="WP_075029630.1">
    <property type="nucleotide sequence ID" value="NZ_FONR01000010.1"/>
</dbReference>
<protein>
    <submittedName>
        <fullName evidence="2">PAS domain S-box-containing protein</fullName>
    </submittedName>
</protein>
<dbReference type="InterPro" id="IPR013656">
    <property type="entry name" value="PAS_4"/>
</dbReference>
<dbReference type="SUPFAM" id="SSF55785">
    <property type="entry name" value="PYP-like sensor domain (PAS domain)"/>
    <property type="match status" value="1"/>
</dbReference>
<dbReference type="Proteomes" id="UP000181942">
    <property type="component" value="Unassembled WGS sequence"/>
</dbReference>
<accession>A0A1I2KHR3</accession>
<dbReference type="CDD" id="cd06170">
    <property type="entry name" value="LuxR_C_like"/>
    <property type="match status" value="1"/>
</dbReference>
<dbReference type="Pfam" id="PF08448">
    <property type="entry name" value="PAS_4"/>
    <property type="match status" value="1"/>
</dbReference>
<dbReference type="EMBL" id="FONR01000010">
    <property type="protein sequence ID" value="SFF64641.1"/>
    <property type="molecule type" value="Genomic_DNA"/>
</dbReference>
<dbReference type="NCBIfam" id="TIGR00229">
    <property type="entry name" value="sensory_box"/>
    <property type="match status" value="1"/>
</dbReference>
<dbReference type="GO" id="GO:0006355">
    <property type="term" value="P:regulation of DNA-templated transcription"/>
    <property type="evidence" value="ECO:0007669"/>
    <property type="project" value="InterPro"/>
</dbReference>
<dbReference type="InterPro" id="IPR000014">
    <property type="entry name" value="PAS"/>
</dbReference>